<protein>
    <submittedName>
        <fullName evidence="2">Uncharacterized protein</fullName>
    </submittedName>
</protein>
<evidence type="ECO:0000313" key="3">
    <source>
        <dbReference type="Proteomes" id="UP000759131"/>
    </source>
</evidence>
<feature type="region of interest" description="Disordered" evidence="1">
    <location>
        <begin position="72"/>
        <end position="96"/>
    </location>
</feature>
<dbReference type="SUPFAM" id="SSF81383">
    <property type="entry name" value="F-box domain"/>
    <property type="match status" value="1"/>
</dbReference>
<evidence type="ECO:0000313" key="2">
    <source>
        <dbReference type="EMBL" id="CAD7627305.1"/>
    </source>
</evidence>
<gene>
    <name evidence="2" type="ORF">OSB1V03_LOCUS7735</name>
</gene>
<reference evidence="2" key="1">
    <citation type="submission" date="2020-11" db="EMBL/GenBank/DDBJ databases">
        <authorList>
            <person name="Tran Van P."/>
        </authorList>
    </citation>
    <scope>NUCLEOTIDE SEQUENCE</scope>
</reference>
<proteinExistence type="predicted"/>
<feature type="compositionally biased region" description="Polar residues" evidence="1">
    <location>
        <begin position="72"/>
        <end position="82"/>
    </location>
</feature>
<dbReference type="EMBL" id="CAJPIZ010004620">
    <property type="protein sequence ID" value="CAG2107735.1"/>
    <property type="molecule type" value="Genomic_DNA"/>
</dbReference>
<dbReference type="Proteomes" id="UP000759131">
    <property type="component" value="Unassembled WGS sequence"/>
</dbReference>
<sequence length="312" mass="37137">MAVGLKCPKLKSLCFSCRYNSPLRCICRNNQQMYPFLSCLLFRMISEIFATVLIDIHNGIVTSIIMIQTRPDNSPLDSPEGNTHNRLDSTHNSTHNSTHVHLHYQQLIHSRLHYWRVERTQRVYNQVLRETMRCRGLDTIEKHPQDSHGYSHHNRSDNTWHSIGHNRHTRRHNSHHYSTYDMSADHNSDSNDVHLLYQQPIHSRLHYCRVERTQRVLYSQNIPEAVVVFVSTNRCSPVDPFHRCLARHNLRLPMSHSMIDSKYSKDSFDRFGDDLCEELLSFLTFEDRFRYECISRQWHRLTRRHDKNTLFC</sequence>
<feature type="compositionally biased region" description="Basic residues" evidence="1">
    <location>
        <begin position="164"/>
        <end position="173"/>
    </location>
</feature>
<keyword evidence="3" id="KW-1185">Reference proteome</keyword>
<dbReference type="AlphaFoldDB" id="A0A7R9Q056"/>
<accession>A0A7R9Q056</accession>
<dbReference type="InterPro" id="IPR036047">
    <property type="entry name" value="F-box-like_dom_sf"/>
</dbReference>
<dbReference type="EMBL" id="OC859195">
    <property type="protein sequence ID" value="CAD7627305.1"/>
    <property type="molecule type" value="Genomic_DNA"/>
</dbReference>
<feature type="region of interest" description="Disordered" evidence="1">
    <location>
        <begin position="142"/>
        <end position="173"/>
    </location>
</feature>
<organism evidence="2">
    <name type="scientific">Medioppia subpectinata</name>
    <dbReference type="NCBI Taxonomy" id="1979941"/>
    <lineage>
        <taxon>Eukaryota</taxon>
        <taxon>Metazoa</taxon>
        <taxon>Ecdysozoa</taxon>
        <taxon>Arthropoda</taxon>
        <taxon>Chelicerata</taxon>
        <taxon>Arachnida</taxon>
        <taxon>Acari</taxon>
        <taxon>Acariformes</taxon>
        <taxon>Sarcoptiformes</taxon>
        <taxon>Oribatida</taxon>
        <taxon>Brachypylina</taxon>
        <taxon>Oppioidea</taxon>
        <taxon>Oppiidae</taxon>
        <taxon>Medioppia</taxon>
    </lineage>
</organism>
<evidence type="ECO:0000256" key="1">
    <source>
        <dbReference type="SAM" id="MobiDB-lite"/>
    </source>
</evidence>
<name>A0A7R9Q056_9ACAR</name>